<dbReference type="SUPFAM" id="SSF102114">
    <property type="entry name" value="Radical SAM enzymes"/>
    <property type="match status" value="1"/>
</dbReference>
<keyword evidence="8" id="KW-1185">Reference proteome</keyword>
<organism evidence="7 8">
    <name type="scientific">Hallella colorans</name>
    <dbReference type="NCBI Taxonomy" id="1703337"/>
    <lineage>
        <taxon>Bacteria</taxon>
        <taxon>Pseudomonadati</taxon>
        <taxon>Bacteroidota</taxon>
        <taxon>Bacteroidia</taxon>
        <taxon>Bacteroidales</taxon>
        <taxon>Prevotellaceae</taxon>
        <taxon>Hallella</taxon>
    </lineage>
</organism>
<dbReference type="CDD" id="cd21109">
    <property type="entry name" value="SPASM"/>
    <property type="match status" value="1"/>
</dbReference>
<keyword evidence="5" id="KW-0411">Iron-sulfur</keyword>
<feature type="domain" description="Radical SAM core" evidence="6">
    <location>
        <begin position="21"/>
        <end position="242"/>
    </location>
</feature>
<dbReference type="InterPro" id="IPR013785">
    <property type="entry name" value="Aldolase_TIM"/>
</dbReference>
<dbReference type="Gene3D" id="3.20.20.70">
    <property type="entry name" value="Aldolase class I"/>
    <property type="match status" value="1"/>
</dbReference>
<dbReference type="Proteomes" id="UP000245870">
    <property type="component" value="Unassembled WGS sequence"/>
</dbReference>
<evidence type="ECO:0000256" key="4">
    <source>
        <dbReference type="ARBA" id="ARBA00023004"/>
    </source>
</evidence>
<dbReference type="GO" id="GO:0051536">
    <property type="term" value="F:iron-sulfur cluster binding"/>
    <property type="evidence" value="ECO:0007669"/>
    <property type="project" value="UniProtKB-KW"/>
</dbReference>
<dbReference type="RefSeq" id="WP_116617339.1">
    <property type="nucleotide sequence ID" value="NZ_QENY01000025.1"/>
</dbReference>
<proteinExistence type="predicted"/>
<dbReference type="Pfam" id="PF04055">
    <property type="entry name" value="Radical_SAM"/>
    <property type="match status" value="1"/>
</dbReference>
<evidence type="ECO:0000259" key="6">
    <source>
        <dbReference type="PROSITE" id="PS51918"/>
    </source>
</evidence>
<dbReference type="SFLD" id="SFLDS00029">
    <property type="entry name" value="Radical_SAM"/>
    <property type="match status" value="1"/>
</dbReference>
<dbReference type="PANTHER" id="PTHR11228:SF7">
    <property type="entry name" value="PQQA PEPTIDE CYCLASE"/>
    <property type="match status" value="1"/>
</dbReference>
<reference evidence="7 8" key="1">
    <citation type="submission" date="2018-05" db="EMBL/GenBank/DDBJ databases">
        <title>Genomic Encyclopedia of Type Strains, Phase IV (KMG-IV): sequencing the most valuable type-strain genomes for metagenomic binning, comparative biology and taxonomic classification.</title>
        <authorList>
            <person name="Goeker M."/>
        </authorList>
    </citation>
    <scope>NUCLEOTIDE SEQUENCE [LARGE SCALE GENOMIC DNA]</scope>
    <source>
        <strain evidence="7 8">DSM 100333</strain>
    </source>
</reference>
<keyword evidence="3" id="KW-0479">Metal-binding</keyword>
<keyword evidence="4" id="KW-0408">Iron</keyword>
<dbReference type="Pfam" id="PF13186">
    <property type="entry name" value="SPASM"/>
    <property type="match status" value="1"/>
</dbReference>
<dbReference type="OrthoDB" id="9782387at2"/>
<dbReference type="PROSITE" id="PS51918">
    <property type="entry name" value="RADICAL_SAM"/>
    <property type="match status" value="1"/>
</dbReference>
<accession>A0A2U0TXY7</accession>
<dbReference type="GO" id="GO:0003824">
    <property type="term" value="F:catalytic activity"/>
    <property type="evidence" value="ECO:0007669"/>
    <property type="project" value="InterPro"/>
</dbReference>
<evidence type="ECO:0000313" key="8">
    <source>
        <dbReference type="Proteomes" id="UP000245870"/>
    </source>
</evidence>
<comment type="caution">
    <text evidence="7">The sequence shown here is derived from an EMBL/GenBank/DDBJ whole genome shotgun (WGS) entry which is preliminary data.</text>
</comment>
<dbReference type="InterPro" id="IPR050377">
    <property type="entry name" value="Radical_SAM_PqqE_MftC-like"/>
</dbReference>
<dbReference type="CDD" id="cd01335">
    <property type="entry name" value="Radical_SAM"/>
    <property type="match status" value="1"/>
</dbReference>
<dbReference type="InterPro" id="IPR007197">
    <property type="entry name" value="rSAM"/>
</dbReference>
<protein>
    <submittedName>
        <fullName evidence="7">MoaA/NifB/PqqE/SkfB family radical SAM enzyme</fullName>
    </submittedName>
</protein>
<dbReference type="GO" id="GO:0046872">
    <property type="term" value="F:metal ion binding"/>
    <property type="evidence" value="ECO:0007669"/>
    <property type="project" value="UniProtKB-KW"/>
</dbReference>
<dbReference type="PANTHER" id="PTHR11228">
    <property type="entry name" value="RADICAL SAM DOMAIN PROTEIN"/>
    <property type="match status" value="1"/>
</dbReference>
<evidence type="ECO:0000256" key="2">
    <source>
        <dbReference type="ARBA" id="ARBA00022691"/>
    </source>
</evidence>
<name>A0A2U0TXY7_9BACT</name>
<sequence>MYNVLDYLVTGGAFVKNITVPTDKTLSSLMIYSTSLCQSRCKHCSIWKKPIEHLSLSDIIRIMSSKCVTKRTTVGLEGGEFILHPEADAILNWFHNNHTNYTLLSNCLAPSKVIEAVKKYKPKHLYISLDGNKETYKTLRGRDGYDKVIQVVESCKDFVPISFMFCLTPWNTFEDMDYVIQLAKHYNIDVRIGIYNTMDFFDTTEDLMEVGNDYIKKIPQSIHKTQENFDFVALYDEWKKGNLRLRCHSIYNELVIHSNGNVPLCQNLDVILGNVHNNTLDEIFNSQRTAKIQCEYSHDCNKCWINYHRKFDIILLRAAERFFPKKLIEAFYGKYQWTADEKCTYRKYFKGLI</sequence>
<evidence type="ECO:0000256" key="1">
    <source>
        <dbReference type="ARBA" id="ARBA00001966"/>
    </source>
</evidence>
<evidence type="ECO:0000256" key="3">
    <source>
        <dbReference type="ARBA" id="ARBA00022723"/>
    </source>
</evidence>
<evidence type="ECO:0000256" key="5">
    <source>
        <dbReference type="ARBA" id="ARBA00023014"/>
    </source>
</evidence>
<dbReference type="InterPro" id="IPR058240">
    <property type="entry name" value="rSAM_sf"/>
</dbReference>
<gene>
    <name evidence="7" type="ORF">C7379_1254</name>
</gene>
<dbReference type="AlphaFoldDB" id="A0A2U0TXY7"/>
<evidence type="ECO:0000313" key="7">
    <source>
        <dbReference type="EMBL" id="PVX48465.1"/>
    </source>
</evidence>
<dbReference type="EMBL" id="QENY01000025">
    <property type="protein sequence ID" value="PVX48465.1"/>
    <property type="molecule type" value="Genomic_DNA"/>
</dbReference>
<dbReference type="InterPro" id="IPR023885">
    <property type="entry name" value="4Fe4S-binding_SPASM_dom"/>
</dbReference>
<keyword evidence="2" id="KW-0949">S-adenosyl-L-methionine</keyword>
<comment type="cofactor">
    <cofactor evidence="1">
        <name>[4Fe-4S] cluster</name>
        <dbReference type="ChEBI" id="CHEBI:49883"/>
    </cofactor>
</comment>
<dbReference type="SFLD" id="SFLDG01067">
    <property type="entry name" value="SPASM/twitch_domain_containing"/>
    <property type="match status" value="1"/>
</dbReference>